<dbReference type="EMBL" id="LOEE01000072">
    <property type="protein sequence ID" value="KXG73929.1"/>
    <property type="molecule type" value="Genomic_DNA"/>
</dbReference>
<keyword evidence="7" id="KW-1185">Reference proteome</keyword>
<proteinExistence type="inferred from homology"/>
<evidence type="ECO:0000256" key="1">
    <source>
        <dbReference type="ARBA" id="ARBA00009437"/>
    </source>
</evidence>
<comment type="caution">
    <text evidence="6">The sequence shown here is derived from an EMBL/GenBank/DDBJ whole genome shotgun (WGS) entry which is preliminary data.</text>
</comment>
<evidence type="ECO:0000256" key="4">
    <source>
        <dbReference type="ARBA" id="ARBA00023163"/>
    </source>
</evidence>
<dbReference type="FunFam" id="1.10.10.10:FF:000001">
    <property type="entry name" value="LysR family transcriptional regulator"/>
    <property type="match status" value="1"/>
</dbReference>
<dbReference type="STRING" id="520762.AN619_28510"/>
<dbReference type="RefSeq" id="WP_068557931.1">
    <property type="nucleotide sequence ID" value="NZ_LOEE01000072.1"/>
</dbReference>
<evidence type="ECO:0000256" key="2">
    <source>
        <dbReference type="ARBA" id="ARBA00023015"/>
    </source>
</evidence>
<gene>
    <name evidence="6" type="primary">gltR</name>
    <name evidence="6" type="ORF">AN619_28510</name>
</gene>
<dbReference type="Pfam" id="PF00126">
    <property type="entry name" value="HTH_1"/>
    <property type="match status" value="1"/>
</dbReference>
<dbReference type="Proteomes" id="UP000070456">
    <property type="component" value="Unassembled WGS sequence"/>
</dbReference>
<dbReference type="GO" id="GO:0000976">
    <property type="term" value="F:transcription cis-regulatory region binding"/>
    <property type="evidence" value="ECO:0007669"/>
    <property type="project" value="TreeGrafter"/>
</dbReference>
<evidence type="ECO:0000259" key="5">
    <source>
        <dbReference type="PROSITE" id="PS50931"/>
    </source>
</evidence>
<dbReference type="InterPro" id="IPR036388">
    <property type="entry name" value="WH-like_DNA-bd_sf"/>
</dbReference>
<dbReference type="Gene3D" id="1.10.10.10">
    <property type="entry name" value="Winged helix-like DNA-binding domain superfamily/Winged helix DNA-binding domain"/>
    <property type="match status" value="1"/>
</dbReference>
<evidence type="ECO:0000313" key="6">
    <source>
        <dbReference type="EMBL" id="KXG73929.1"/>
    </source>
</evidence>
<organism evidence="6 7">
    <name type="scientific">Thermotalea metallivorans</name>
    <dbReference type="NCBI Taxonomy" id="520762"/>
    <lineage>
        <taxon>Bacteria</taxon>
        <taxon>Bacillati</taxon>
        <taxon>Bacillota</taxon>
        <taxon>Clostridia</taxon>
        <taxon>Peptostreptococcales</taxon>
        <taxon>Thermotaleaceae</taxon>
        <taxon>Thermotalea</taxon>
    </lineage>
</organism>
<dbReference type="AlphaFoldDB" id="A0A140L054"/>
<keyword evidence="2" id="KW-0805">Transcription regulation</keyword>
<name>A0A140L054_9FIRM</name>
<dbReference type="OrthoDB" id="119203at2"/>
<dbReference type="CDD" id="cd05466">
    <property type="entry name" value="PBP2_LTTR_substrate"/>
    <property type="match status" value="1"/>
</dbReference>
<dbReference type="PANTHER" id="PTHR30126:SF100">
    <property type="entry name" value="LYSR-FAMILY TRANSCRIPTIONAL REGULATOR"/>
    <property type="match status" value="1"/>
</dbReference>
<dbReference type="InterPro" id="IPR000847">
    <property type="entry name" value="LysR_HTH_N"/>
</dbReference>
<dbReference type="PRINTS" id="PR00039">
    <property type="entry name" value="HTHLYSR"/>
</dbReference>
<dbReference type="PROSITE" id="PS50931">
    <property type="entry name" value="HTH_LYSR"/>
    <property type="match status" value="1"/>
</dbReference>
<protein>
    <submittedName>
        <fullName evidence="6">HTH-type transcriptional regulator GltR</fullName>
    </submittedName>
</protein>
<dbReference type="GO" id="GO:0003700">
    <property type="term" value="F:DNA-binding transcription factor activity"/>
    <property type="evidence" value="ECO:0007669"/>
    <property type="project" value="InterPro"/>
</dbReference>
<feature type="domain" description="HTH lysR-type" evidence="5">
    <location>
        <begin position="1"/>
        <end position="58"/>
    </location>
</feature>
<dbReference type="InterPro" id="IPR036390">
    <property type="entry name" value="WH_DNA-bd_sf"/>
</dbReference>
<dbReference type="SUPFAM" id="SSF53850">
    <property type="entry name" value="Periplasmic binding protein-like II"/>
    <property type="match status" value="1"/>
</dbReference>
<dbReference type="SUPFAM" id="SSF46785">
    <property type="entry name" value="Winged helix' DNA-binding domain"/>
    <property type="match status" value="1"/>
</dbReference>
<dbReference type="Pfam" id="PF03466">
    <property type="entry name" value="LysR_substrate"/>
    <property type="match status" value="1"/>
</dbReference>
<evidence type="ECO:0000256" key="3">
    <source>
        <dbReference type="ARBA" id="ARBA00023125"/>
    </source>
</evidence>
<accession>A0A140L054</accession>
<reference evidence="6 7" key="1">
    <citation type="submission" date="2015-12" db="EMBL/GenBank/DDBJ databases">
        <title>Draft genome sequence of the thermoanaerobe Thermotalea metallivorans, an isolate from the runoff channel of the Great Artesian Basin, Australia.</title>
        <authorList>
            <person name="Patel B.K."/>
        </authorList>
    </citation>
    <scope>NUCLEOTIDE SEQUENCE [LARGE SCALE GENOMIC DNA]</scope>
    <source>
        <strain evidence="6 7">B2-1</strain>
    </source>
</reference>
<sequence length="299" mass="33639">MELQQLKTFITIAKVSSFTKAAELLDYAQSSVSGQIRALEEEFEVRLFERLGRAVCLTEEGKRLLVYAEQLLKLAEETKDSVTGSTQPRGTLIIGAPESLSVFRLPELLKEYRSRFPNVKLVLKLGSCRDILSWLKKSIIDIAFLMDTPLDVPSLVSKCLCQEQIVLIAGNDHFMTNKNTIELKDLEGEDLILVEEDGCCYRMIFESLMAEAGVYPSSIQEFGSVEMIKKCVISGLGVSILPLISVEKEIRDGQLKEISWSSPDFNIHTQILYCRNKWLSPALSAMIELSKQHIKNKSI</sequence>
<comment type="similarity">
    <text evidence="1">Belongs to the LysR transcriptional regulatory family.</text>
</comment>
<keyword evidence="4" id="KW-0804">Transcription</keyword>
<evidence type="ECO:0000313" key="7">
    <source>
        <dbReference type="Proteomes" id="UP000070456"/>
    </source>
</evidence>
<keyword evidence="3" id="KW-0238">DNA-binding</keyword>
<dbReference type="Gene3D" id="3.40.190.290">
    <property type="match status" value="1"/>
</dbReference>
<dbReference type="PANTHER" id="PTHR30126">
    <property type="entry name" value="HTH-TYPE TRANSCRIPTIONAL REGULATOR"/>
    <property type="match status" value="1"/>
</dbReference>
<dbReference type="InterPro" id="IPR005119">
    <property type="entry name" value="LysR_subst-bd"/>
</dbReference>